<dbReference type="AlphaFoldDB" id="A0A8F9XLK2"/>
<dbReference type="PANTHER" id="PTHR11102">
    <property type="entry name" value="SEL-1-LIKE PROTEIN"/>
    <property type="match status" value="1"/>
</dbReference>
<keyword evidence="2" id="KW-0812">Transmembrane</keyword>
<dbReference type="InterPro" id="IPR006260">
    <property type="entry name" value="TonB/TolA_C"/>
</dbReference>
<name>A0A8F9XLK2_9BACT</name>
<reference evidence="6" key="1">
    <citation type="submission" date="2021-08" db="EMBL/GenBank/DDBJ databases">
        <title>Genome of a novel bacterium of the phylum Verrucomicrobia, Oleiharenicola sp. KSB-15.</title>
        <authorList>
            <person name="Chung J.-H."/>
            <person name="Ahn J.-H."/>
            <person name="Yoon Y."/>
            <person name="Kim D.-Y."/>
            <person name="An S.-H."/>
            <person name="Park I."/>
            <person name="Yeon J."/>
        </authorList>
    </citation>
    <scope>NUCLEOTIDE SEQUENCE</scope>
    <source>
        <strain evidence="6">KSB-15</strain>
    </source>
</reference>
<organism evidence="6 7">
    <name type="scientific">Horticoccus luteus</name>
    <dbReference type="NCBI Taxonomy" id="2862869"/>
    <lineage>
        <taxon>Bacteria</taxon>
        <taxon>Pseudomonadati</taxon>
        <taxon>Verrucomicrobiota</taxon>
        <taxon>Opitutia</taxon>
        <taxon>Opitutales</taxon>
        <taxon>Opitutaceae</taxon>
        <taxon>Horticoccus</taxon>
    </lineage>
</organism>
<keyword evidence="4" id="KW-0472">Membrane</keyword>
<evidence type="ECO:0000313" key="7">
    <source>
        <dbReference type="Proteomes" id="UP000825051"/>
    </source>
</evidence>
<dbReference type="KEGG" id="ole:K0B96_00455"/>
<protein>
    <submittedName>
        <fullName evidence="6">TonB family protein</fullName>
    </submittedName>
</protein>
<dbReference type="GO" id="GO:0055085">
    <property type="term" value="P:transmembrane transport"/>
    <property type="evidence" value="ECO:0007669"/>
    <property type="project" value="InterPro"/>
</dbReference>
<dbReference type="GO" id="GO:0016020">
    <property type="term" value="C:membrane"/>
    <property type="evidence" value="ECO:0007669"/>
    <property type="project" value="UniProtKB-SubCell"/>
</dbReference>
<evidence type="ECO:0000256" key="1">
    <source>
        <dbReference type="ARBA" id="ARBA00004167"/>
    </source>
</evidence>
<evidence type="ECO:0000256" key="4">
    <source>
        <dbReference type="ARBA" id="ARBA00023136"/>
    </source>
</evidence>
<dbReference type="EMBL" id="CP080507">
    <property type="protein sequence ID" value="QYM79119.1"/>
    <property type="molecule type" value="Genomic_DNA"/>
</dbReference>
<dbReference type="RefSeq" id="WP_220162568.1">
    <property type="nucleotide sequence ID" value="NZ_CP080507.1"/>
</dbReference>
<comment type="subcellular location">
    <subcellularLocation>
        <location evidence="1">Membrane</location>
        <topology evidence="1">Single-pass membrane protein</topology>
    </subcellularLocation>
</comment>
<evidence type="ECO:0000256" key="3">
    <source>
        <dbReference type="ARBA" id="ARBA00022989"/>
    </source>
</evidence>
<proteinExistence type="predicted"/>
<sequence>MAELQSAAALSADDQLELALALDERGRAEDAATHYAAAAQGNIGAAELRLGAMTEVGRGVSQSYEEARSHYERAVALGVAEANLRLGMLYLEGWGVKADPAAAEQHIARAAEAGYVPAQKILSDMFFTGVAVKKDLNQALAWAEKAGAKRDPEAFTRIGLVRQAAVKLPQDLQLAREWYQLAAEQDYTRGMLAMAATFLRPNADKASIEIGLRWLDLAAEGGSRSAAFYRAGAWLRAGPATSAADSAKARALLEQAAIAGEPSALEVLQLETADRPLAAAFAYVMRVPFEERYVQRLARTAPPLTAGTRVPQPIKIVSPLYPPALRLQGMEGNVLVTFVVDPTGRVRDAHAIKCTHPGFAEAAEIAVAQWRFAPGVKKGRVVFAQLAVPVEFKLTDVAKTGRGSRSNAREQAVADEQ</sequence>
<dbReference type="Gene3D" id="3.30.1150.10">
    <property type="match status" value="1"/>
</dbReference>
<evidence type="ECO:0000256" key="2">
    <source>
        <dbReference type="ARBA" id="ARBA00022692"/>
    </source>
</evidence>
<dbReference type="Pfam" id="PF08238">
    <property type="entry name" value="Sel1"/>
    <property type="match status" value="6"/>
</dbReference>
<dbReference type="PANTHER" id="PTHR11102:SF160">
    <property type="entry name" value="ERAD-ASSOCIATED E3 UBIQUITIN-PROTEIN LIGASE COMPONENT HRD3"/>
    <property type="match status" value="1"/>
</dbReference>
<feature type="domain" description="TonB C-terminal" evidence="5">
    <location>
        <begin position="306"/>
        <end position="401"/>
    </location>
</feature>
<dbReference type="Proteomes" id="UP000825051">
    <property type="component" value="Chromosome"/>
</dbReference>
<dbReference type="InterPro" id="IPR011990">
    <property type="entry name" value="TPR-like_helical_dom_sf"/>
</dbReference>
<dbReference type="Gene3D" id="1.25.40.10">
    <property type="entry name" value="Tetratricopeptide repeat domain"/>
    <property type="match status" value="1"/>
</dbReference>
<keyword evidence="3" id="KW-1133">Transmembrane helix</keyword>
<keyword evidence="7" id="KW-1185">Reference proteome</keyword>
<dbReference type="SUPFAM" id="SSF81901">
    <property type="entry name" value="HCP-like"/>
    <property type="match status" value="1"/>
</dbReference>
<accession>A0A8F9XLK2</accession>
<evidence type="ECO:0000259" key="5">
    <source>
        <dbReference type="PROSITE" id="PS52015"/>
    </source>
</evidence>
<dbReference type="SUPFAM" id="SSF74653">
    <property type="entry name" value="TolA/TonB C-terminal domain"/>
    <property type="match status" value="1"/>
</dbReference>
<dbReference type="InterPro" id="IPR050767">
    <property type="entry name" value="Sel1_AlgK"/>
</dbReference>
<dbReference type="PROSITE" id="PS52015">
    <property type="entry name" value="TONB_CTD"/>
    <property type="match status" value="1"/>
</dbReference>
<dbReference type="InterPro" id="IPR006597">
    <property type="entry name" value="Sel1-like"/>
</dbReference>
<dbReference type="InterPro" id="IPR037682">
    <property type="entry name" value="TonB_C"/>
</dbReference>
<dbReference type="SMART" id="SM00671">
    <property type="entry name" value="SEL1"/>
    <property type="match status" value="5"/>
</dbReference>
<evidence type="ECO:0000313" key="6">
    <source>
        <dbReference type="EMBL" id="QYM79119.1"/>
    </source>
</evidence>
<dbReference type="Pfam" id="PF03544">
    <property type="entry name" value="TonB_C"/>
    <property type="match status" value="1"/>
</dbReference>
<dbReference type="NCBIfam" id="TIGR01352">
    <property type="entry name" value="tonB_Cterm"/>
    <property type="match status" value="1"/>
</dbReference>
<gene>
    <name evidence="6" type="ORF">K0B96_00455</name>
</gene>